<evidence type="ECO:0000313" key="1">
    <source>
        <dbReference type="EMBL" id="KAJ0041543.1"/>
    </source>
</evidence>
<sequence>MKIFHFLFLHAVCFLLCASFNVNAQRKQFNISLGSSLAPTTNSSWLSRSGLYAFGFYPQGKAYAVGIFLAGIPEKTVVWTANRDDPPVSGNASLLLNTEGRLVLQSARGQETPVVAQGEVGPASYASMLDSGNFVLHNSSGGIIWQSFDHPTDTILTGQSLLNGQELVSNVSETDHSTGRFFLIMQSDGNLVQYPMEKIAVATAYWASGTVGWGADVRLSLDSDGHLYLHNSTGFSIMNLTAGIPTGRTVYFMKIDWDGIFRLYSHNLTQNNALSILWESSTDKCQPKGQCGFNSYCIVNPDNQPGCRCLPGFVYVDRENLYSGCKRNFAAERFINSHGTVIYSMREVNINVFEDVPYSVLQKTKDECKQACLEDSICEAALFNINGQCSMQRLPLRFVRRDESNIVFVKVYDPVSSTGDRPHLPINEGKKYPPMDMIIIVSSLFVAVILVIVAVFDWAYQCFDSRDLSQLIGDEEVELKQLERIVKIALWCIIDEPSFRPSMKKVLLMLEGTIDIPVPPDCISYLTSI</sequence>
<name>A0ACC0YST9_9ROSI</name>
<dbReference type="Proteomes" id="UP001163603">
    <property type="component" value="Chromosome 5"/>
</dbReference>
<comment type="caution">
    <text evidence="1">The sequence shown here is derived from an EMBL/GenBank/DDBJ whole genome shotgun (WGS) entry which is preliminary data.</text>
</comment>
<reference evidence="2" key="1">
    <citation type="journal article" date="2023" name="G3 (Bethesda)">
        <title>Genome assembly and association tests identify interacting loci associated with vigor, precocity, and sex in interspecific pistachio rootstocks.</title>
        <authorList>
            <person name="Palmer W."/>
            <person name="Jacygrad E."/>
            <person name="Sagayaradj S."/>
            <person name="Cavanaugh K."/>
            <person name="Han R."/>
            <person name="Bertier L."/>
            <person name="Beede B."/>
            <person name="Kafkas S."/>
            <person name="Golino D."/>
            <person name="Preece J."/>
            <person name="Michelmore R."/>
        </authorList>
    </citation>
    <scope>NUCLEOTIDE SEQUENCE [LARGE SCALE GENOMIC DNA]</scope>
</reference>
<proteinExistence type="predicted"/>
<protein>
    <submittedName>
        <fullName evidence="1">Uncharacterized protein</fullName>
    </submittedName>
</protein>
<evidence type="ECO:0000313" key="2">
    <source>
        <dbReference type="Proteomes" id="UP001163603"/>
    </source>
</evidence>
<dbReference type="EMBL" id="CM047740">
    <property type="protein sequence ID" value="KAJ0041543.1"/>
    <property type="molecule type" value="Genomic_DNA"/>
</dbReference>
<accession>A0ACC0YST9</accession>
<organism evidence="1 2">
    <name type="scientific">Pistacia integerrima</name>
    <dbReference type="NCBI Taxonomy" id="434235"/>
    <lineage>
        <taxon>Eukaryota</taxon>
        <taxon>Viridiplantae</taxon>
        <taxon>Streptophyta</taxon>
        <taxon>Embryophyta</taxon>
        <taxon>Tracheophyta</taxon>
        <taxon>Spermatophyta</taxon>
        <taxon>Magnoliopsida</taxon>
        <taxon>eudicotyledons</taxon>
        <taxon>Gunneridae</taxon>
        <taxon>Pentapetalae</taxon>
        <taxon>rosids</taxon>
        <taxon>malvids</taxon>
        <taxon>Sapindales</taxon>
        <taxon>Anacardiaceae</taxon>
        <taxon>Pistacia</taxon>
    </lineage>
</organism>
<gene>
    <name evidence="1" type="ORF">Pint_26610</name>
</gene>
<keyword evidence="2" id="KW-1185">Reference proteome</keyword>